<name>A0A968GEF0_9SPIO</name>
<organism evidence="1 2">
    <name type="scientific">Entomospira nematocerorum</name>
    <dbReference type="NCBI Taxonomy" id="2719987"/>
    <lineage>
        <taxon>Bacteria</taxon>
        <taxon>Pseudomonadati</taxon>
        <taxon>Spirochaetota</taxon>
        <taxon>Spirochaetia</taxon>
        <taxon>Spirochaetales</taxon>
        <taxon>Spirochaetaceae</taxon>
        <taxon>Entomospira</taxon>
    </lineage>
</organism>
<evidence type="ECO:0000313" key="1">
    <source>
        <dbReference type="EMBL" id="NIZ47754.1"/>
    </source>
</evidence>
<keyword evidence="2" id="KW-1185">Reference proteome</keyword>
<dbReference type="Proteomes" id="UP000752013">
    <property type="component" value="Unassembled WGS sequence"/>
</dbReference>
<dbReference type="EMBL" id="JAATLK010000004">
    <property type="protein sequence ID" value="NIZ47754.1"/>
    <property type="molecule type" value="Genomic_DNA"/>
</dbReference>
<reference evidence="1" key="1">
    <citation type="submission" date="2020-03" db="EMBL/GenBank/DDBJ databases">
        <title>Spirochaetal bacteria isolated from arthropods constitute a novel genus Entomospira genus novum within the order Spirochaetales.</title>
        <authorList>
            <person name="Grana-Miraglia L."/>
            <person name="Sikutova S."/>
            <person name="Fingerle V."/>
            <person name="Sing A."/>
            <person name="Castillo-Ramirez S."/>
            <person name="Margos G."/>
            <person name="Rudolf I."/>
        </authorList>
    </citation>
    <scope>NUCLEOTIDE SEQUENCE</scope>
    <source>
        <strain evidence="1">BR208</strain>
    </source>
</reference>
<proteinExistence type="predicted"/>
<protein>
    <submittedName>
        <fullName evidence="1">Uncharacterized protein</fullName>
    </submittedName>
</protein>
<sequence>MSQAMDMKKWQKMLRSWQGETPTVVAHILNSTTIQIDRQRRKTLEQHFNFRSSGTKKYVLGDGTPNNRRSTLFFYPAQAKGKKLSQINVIIGAKKSRFNVDLWDDGGTIRAKEQNPHFTAKARGGSYRKLPKRAHRLQHGTKLPELKRNMPTRNRFYLLRKFAKSGQPFYASSQTMAGKKRQAGVYIIQQGRMIMLRGMERKDIKIPRTRWHSGAVDSITQGGKMHKIILAELNKLYKKKRQ</sequence>
<dbReference type="RefSeq" id="WP_167704497.1">
    <property type="nucleotide sequence ID" value="NZ_CP118171.1"/>
</dbReference>
<evidence type="ECO:0000313" key="2">
    <source>
        <dbReference type="Proteomes" id="UP000752013"/>
    </source>
</evidence>
<gene>
    <name evidence="1" type="ORF">HCT46_07490</name>
</gene>
<comment type="caution">
    <text evidence="1">The sequence shown here is derived from an EMBL/GenBank/DDBJ whole genome shotgun (WGS) entry which is preliminary data.</text>
</comment>
<dbReference type="AlphaFoldDB" id="A0A968GEF0"/>
<accession>A0A968GEF0</accession>